<comment type="subcellular location">
    <subcellularLocation>
        <location evidence="8">Plastid</location>
        <location evidence="8">Chloroplast</location>
    </subcellularLocation>
</comment>
<dbReference type="RefSeq" id="XP_035693267.1">
    <property type="nucleotide sequence ID" value="XM_035837374.1"/>
</dbReference>
<evidence type="ECO:0000256" key="8">
    <source>
        <dbReference type="RuleBase" id="RU364001"/>
    </source>
</evidence>
<keyword evidence="11" id="KW-1185">Reference proteome</keyword>
<evidence type="ECO:0000256" key="4">
    <source>
        <dbReference type="ARBA" id="ARBA00022723"/>
    </source>
</evidence>
<dbReference type="SUPFAM" id="SSF54292">
    <property type="entry name" value="2Fe-2S ferredoxin-like"/>
    <property type="match status" value="1"/>
</dbReference>
<dbReference type="GO" id="GO:0051537">
    <property type="term" value="F:2 iron, 2 sulfur cluster binding"/>
    <property type="evidence" value="ECO:0007669"/>
    <property type="project" value="UniProtKB-KW"/>
</dbReference>
<proteinExistence type="inferred from homology"/>
<dbReference type="SMART" id="SM00213">
    <property type="entry name" value="UBQ"/>
    <property type="match status" value="1"/>
</dbReference>
<dbReference type="PROSITE" id="PS00197">
    <property type="entry name" value="2FE2S_FER_1"/>
    <property type="match status" value="1"/>
</dbReference>
<comment type="cofactor">
    <cofactor evidence="8">
        <name>[2Fe-2S] cluster</name>
        <dbReference type="ChEBI" id="CHEBI:190135"/>
    </cofactor>
    <text evidence="8">Binds 1 [2Fe-2S] cluster.</text>
</comment>
<dbReference type="AlphaFoldDB" id="A0A9J7M1Z2"/>
<evidence type="ECO:0000256" key="3">
    <source>
        <dbReference type="ARBA" id="ARBA00022714"/>
    </source>
</evidence>
<dbReference type="InterPro" id="IPR029071">
    <property type="entry name" value="Ubiquitin-like_domsf"/>
</dbReference>
<evidence type="ECO:0000313" key="12">
    <source>
        <dbReference type="RefSeq" id="XP_035693267.1"/>
    </source>
</evidence>
<evidence type="ECO:0000256" key="5">
    <source>
        <dbReference type="ARBA" id="ARBA00022982"/>
    </source>
</evidence>
<reference evidence="12" key="2">
    <citation type="submission" date="2025-08" db="UniProtKB">
        <authorList>
            <consortium name="RefSeq"/>
        </authorList>
    </citation>
    <scope>IDENTIFICATION</scope>
    <source>
        <strain evidence="12">S238N-H82</strain>
        <tissue evidence="12">Testes</tissue>
    </source>
</reference>
<dbReference type="Pfam" id="PF00111">
    <property type="entry name" value="Fer2"/>
    <property type="match status" value="1"/>
</dbReference>
<dbReference type="Pfam" id="PF00240">
    <property type="entry name" value="ubiquitin"/>
    <property type="match status" value="1"/>
</dbReference>
<keyword evidence="8" id="KW-0934">Plastid</keyword>
<dbReference type="InterPro" id="IPR036010">
    <property type="entry name" value="2Fe-2S_ferredoxin-like_sf"/>
</dbReference>
<keyword evidence="4 8" id="KW-0479">Metal-binding</keyword>
<name>A0A9J7M1Z2_BRAFL</name>
<evidence type="ECO:0000313" key="11">
    <source>
        <dbReference type="Proteomes" id="UP000001554"/>
    </source>
</evidence>
<evidence type="ECO:0000256" key="2">
    <source>
        <dbReference type="ARBA" id="ARBA00022448"/>
    </source>
</evidence>
<dbReference type="NCBIfam" id="TIGR02008">
    <property type="entry name" value="fdx_plant"/>
    <property type="match status" value="1"/>
</dbReference>
<keyword evidence="3 8" id="KW-0001">2Fe-2S</keyword>
<keyword evidence="6 8" id="KW-0408">Iron</keyword>
<dbReference type="Proteomes" id="UP000001554">
    <property type="component" value="Chromosome 12"/>
</dbReference>
<dbReference type="PROSITE" id="PS51085">
    <property type="entry name" value="2FE2S_FER_2"/>
    <property type="match status" value="1"/>
</dbReference>
<accession>A0A9J7M1Z2</accession>
<keyword evidence="7 8" id="KW-0411">Iron-sulfur</keyword>
<dbReference type="PROSITE" id="PS50053">
    <property type="entry name" value="UBIQUITIN_2"/>
    <property type="match status" value="1"/>
</dbReference>
<dbReference type="PANTHER" id="PTHR43112">
    <property type="entry name" value="FERREDOXIN"/>
    <property type="match status" value="1"/>
</dbReference>
<evidence type="ECO:0000256" key="6">
    <source>
        <dbReference type="ARBA" id="ARBA00023004"/>
    </source>
</evidence>
<gene>
    <name evidence="12" type="primary">LOC118427537</name>
</gene>
<evidence type="ECO:0000259" key="10">
    <source>
        <dbReference type="PROSITE" id="PS51085"/>
    </source>
</evidence>
<evidence type="ECO:0000259" key="9">
    <source>
        <dbReference type="PROSITE" id="PS50053"/>
    </source>
</evidence>
<keyword evidence="8" id="KW-0150">Chloroplast</keyword>
<sequence length="172" mass="18766">MHLFVQSKKNYGLLGITGEETIRDIKERVFKLEGLPVEQQILYYSGKPLEDAATLLGCGIPDMGTLDVNVRTRGGATYKVTFKTPDGDKTIECPEDEIILDAAEEVNLLSIHHTCRAGACTTCAGKIVSGTVDQSDQTHLDADQMAAGFVLTCVAYPTSDLVIETHQEENLY</sequence>
<dbReference type="CDD" id="cd00207">
    <property type="entry name" value="fer2"/>
    <property type="match status" value="1"/>
</dbReference>
<dbReference type="InterPro" id="IPR000626">
    <property type="entry name" value="Ubiquitin-like_dom"/>
</dbReference>
<dbReference type="GO" id="GO:0022900">
    <property type="term" value="P:electron transport chain"/>
    <property type="evidence" value="ECO:0007669"/>
    <property type="project" value="InterPro"/>
</dbReference>
<keyword evidence="5 8" id="KW-0249">Electron transport</keyword>
<dbReference type="InterPro" id="IPR006058">
    <property type="entry name" value="2Fe2S_fd_BS"/>
</dbReference>
<dbReference type="InterPro" id="IPR010241">
    <property type="entry name" value="Fd_pln"/>
</dbReference>
<protein>
    <recommendedName>
        <fullName evidence="8">Ferredoxin</fullName>
    </recommendedName>
</protein>
<feature type="domain" description="Ubiquitin-like" evidence="9">
    <location>
        <begin position="1"/>
        <end position="75"/>
    </location>
</feature>
<evidence type="ECO:0000256" key="7">
    <source>
        <dbReference type="ARBA" id="ARBA00023014"/>
    </source>
</evidence>
<dbReference type="GeneID" id="118427537"/>
<feature type="domain" description="2Fe-2S ferredoxin-type" evidence="10">
    <location>
        <begin position="78"/>
        <end position="169"/>
    </location>
</feature>
<dbReference type="InterPro" id="IPR012675">
    <property type="entry name" value="Beta-grasp_dom_sf"/>
</dbReference>
<dbReference type="GO" id="GO:0009055">
    <property type="term" value="F:electron transfer activity"/>
    <property type="evidence" value="ECO:0007669"/>
    <property type="project" value="InterPro"/>
</dbReference>
<dbReference type="Gene3D" id="3.10.20.30">
    <property type="match status" value="1"/>
</dbReference>
<dbReference type="Gene3D" id="3.10.20.90">
    <property type="entry name" value="Phosphatidylinositol 3-kinase Catalytic Subunit, Chain A, domain 1"/>
    <property type="match status" value="1"/>
</dbReference>
<reference evidence="11" key="1">
    <citation type="journal article" date="2020" name="Nat. Ecol. Evol.">
        <title>Deeply conserved synteny resolves early events in vertebrate evolution.</title>
        <authorList>
            <person name="Simakov O."/>
            <person name="Marletaz F."/>
            <person name="Yue J.X."/>
            <person name="O'Connell B."/>
            <person name="Jenkins J."/>
            <person name="Brandt A."/>
            <person name="Calef R."/>
            <person name="Tung C.H."/>
            <person name="Huang T.K."/>
            <person name="Schmutz J."/>
            <person name="Satoh N."/>
            <person name="Yu J.K."/>
            <person name="Putnam N.H."/>
            <person name="Green R.E."/>
            <person name="Rokhsar D.S."/>
        </authorList>
    </citation>
    <scope>NUCLEOTIDE SEQUENCE [LARGE SCALE GENOMIC DNA]</scope>
    <source>
        <strain evidence="11">S238N-H82</strain>
    </source>
</reference>
<dbReference type="KEGG" id="bfo:118427537"/>
<dbReference type="GO" id="GO:0046872">
    <property type="term" value="F:metal ion binding"/>
    <property type="evidence" value="ECO:0007669"/>
    <property type="project" value="UniProtKB-KW"/>
</dbReference>
<dbReference type="InterPro" id="IPR001041">
    <property type="entry name" value="2Fe-2S_ferredoxin-type"/>
</dbReference>
<keyword evidence="2 8" id="KW-0813">Transport</keyword>
<dbReference type="PANTHER" id="PTHR43112:SF3">
    <property type="entry name" value="FERREDOXIN-2, CHLOROPLASTIC"/>
    <property type="match status" value="1"/>
</dbReference>
<dbReference type="SUPFAM" id="SSF54236">
    <property type="entry name" value="Ubiquitin-like"/>
    <property type="match status" value="1"/>
</dbReference>
<evidence type="ECO:0000256" key="1">
    <source>
        <dbReference type="ARBA" id="ARBA00007874"/>
    </source>
</evidence>
<comment type="function">
    <text evidence="8">Ferredoxins are iron-sulfur proteins that transfer electrons in a wide variety of metabolic reactions.</text>
</comment>
<organism evidence="11 12">
    <name type="scientific">Branchiostoma floridae</name>
    <name type="common">Florida lancelet</name>
    <name type="synonym">Amphioxus</name>
    <dbReference type="NCBI Taxonomy" id="7739"/>
    <lineage>
        <taxon>Eukaryota</taxon>
        <taxon>Metazoa</taxon>
        <taxon>Chordata</taxon>
        <taxon>Cephalochordata</taxon>
        <taxon>Leptocardii</taxon>
        <taxon>Amphioxiformes</taxon>
        <taxon>Branchiostomatidae</taxon>
        <taxon>Branchiostoma</taxon>
    </lineage>
</organism>
<comment type="similarity">
    <text evidence="1 8">Belongs to the 2Fe2S plant-type ferredoxin family.</text>
</comment>
<dbReference type="OrthoDB" id="1885901at2759"/>